<evidence type="ECO:0000256" key="2">
    <source>
        <dbReference type="SAM" id="MobiDB-lite"/>
    </source>
</evidence>
<feature type="compositionally biased region" description="Polar residues" evidence="2">
    <location>
        <begin position="17"/>
        <end position="49"/>
    </location>
</feature>
<organism evidence="4 5">
    <name type="scientific">Linnemannia gamsii</name>
    <dbReference type="NCBI Taxonomy" id="64522"/>
    <lineage>
        <taxon>Eukaryota</taxon>
        <taxon>Fungi</taxon>
        <taxon>Fungi incertae sedis</taxon>
        <taxon>Mucoromycota</taxon>
        <taxon>Mortierellomycotina</taxon>
        <taxon>Mortierellomycetes</taxon>
        <taxon>Mortierellales</taxon>
        <taxon>Mortierellaceae</taxon>
        <taxon>Linnemannia</taxon>
    </lineage>
</organism>
<evidence type="ECO:0000313" key="4">
    <source>
        <dbReference type="EMBL" id="KAG0293509.1"/>
    </source>
</evidence>
<dbReference type="InterPro" id="IPR051647">
    <property type="entry name" value="Mediator_comp_sub12"/>
</dbReference>
<sequence length="939" mass="104617">MSKYSPEVSPAPPEDMGNNQEKQGTSSEQASHNQEDNTQSPSNSKSAYSGNKIFDLNSIRKNANSNTRVQPSIRALPPYRIVSQLEEAMNDLKLYDSCLFWGKTGSVNLKPEGNSWDDDMVIQSKDPAWVRNYVEPATPTNQELLILPSVAKIERSIEVYFQNAHLFPPFMTRLVVERAKQTRSNQTSRMLLNVIAGIALRLDPEIENMGIPVARKTDPVANKAQCTRYFRRAFGLMSYLDDIRSTYSTVYLQAALLLCYVYPKALLRAELLKLVSESAFLGLHVDASRWMPKPIVLQSRYWLFWGMYLFDTVQAVVRGHLSQLDDDFLETPFPALTELDTDGGLWTRWFMLKEIHLWRVGRKIHAFFQSGLKKMDLLVAAAGTEKDMDCKSIIFGPTFQDVLINEFSEEELLLSLKMWKDEMPTRLSPQLNNLDYVEPRVNGRALGLQLVYSMLNVLLLYPNMLAVGTHLLQPVTVVKEGTASTQDTLQQTIQQQRQLYKRRQDLLDKITQCAQEADRIVHYAEILLRRYPERAHMSCTGAALGWCLRIYHKIIVERRVASPGKDTRSQKDKTKESAPVFSARLKGQCNIQVVRVAKLLHQFDNLEHKHFYSYLTVELDSLQEHQHAIQQKLIEECLDAQTALNLTSEITASSDAAAAALNLAMNQKRLLSATGTRADAYSAAPAMETALIQQQQQQIQQLYQQRSGNPKSHDLPTIIKKRQQMRANSGATAMDSYSGNAGPVPVANPMAVNMSSGYSMPETGDYTSLMMGSAGGAGSIVESGAGSGSFTAISMVGDVSGTGTNHVIPASVPQQPIYHFEYNTQSLSTPTTSVSAFASQGQDRQQSFLPMQSHSTPQQAMPVYSIASSAFSGGMGLGFYSTEADQPGSSGTSLLSSHPQQMMDGSSGSVPQQYSQQSSPSQHQYQPQQSSHNQQIYYN</sequence>
<protein>
    <recommendedName>
        <fullName evidence="3">Xylanolytic transcriptional activator regulatory domain-containing protein</fullName>
    </recommendedName>
</protein>
<evidence type="ECO:0000256" key="1">
    <source>
        <dbReference type="ARBA" id="ARBA00023242"/>
    </source>
</evidence>
<evidence type="ECO:0000313" key="5">
    <source>
        <dbReference type="Proteomes" id="UP001194696"/>
    </source>
</evidence>
<feature type="domain" description="Xylanolytic transcriptional activator regulatory" evidence="3">
    <location>
        <begin position="157"/>
        <end position="338"/>
    </location>
</feature>
<keyword evidence="1" id="KW-0539">Nucleus</keyword>
<dbReference type="PANTHER" id="PTHR46007:SF8">
    <property type="entry name" value="C2H2-TYPE DOMAIN-CONTAINING PROTEIN"/>
    <property type="match status" value="1"/>
</dbReference>
<dbReference type="PANTHER" id="PTHR46007">
    <property type="entry name" value="MEDIATOR OF RNA POLYMERASE II TRANSCRIPTION SUBUNIT 12"/>
    <property type="match status" value="1"/>
</dbReference>
<dbReference type="EMBL" id="JAAAIM010000153">
    <property type="protein sequence ID" value="KAG0293509.1"/>
    <property type="molecule type" value="Genomic_DNA"/>
</dbReference>
<proteinExistence type="predicted"/>
<comment type="caution">
    <text evidence="4">The sequence shown here is derived from an EMBL/GenBank/DDBJ whole genome shotgun (WGS) entry which is preliminary data.</text>
</comment>
<name>A0ABQ7K8C6_9FUNG</name>
<evidence type="ECO:0000259" key="3">
    <source>
        <dbReference type="Pfam" id="PF04082"/>
    </source>
</evidence>
<accession>A0ABQ7K8C6</accession>
<feature type="region of interest" description="Disordered" evidence="2">
    <location>
        <begin position="1"/>
        <end position="50"/>
    </location>
</feature>
<keyword evidence="5" id="KW-1185">Reference proteome</keyword>
<feature type="region of interest" description="Disordered" evidence="2">
    <location>
        <begin position="882"/>
        <end position="939"/>
    </location>
</feature>
<feature type="compositionally biased region" description="Low complexity" evidence="2">
    <location>
        <begin position="905"/>
        <end position="939"/>
    </location>
</feature>
<reference evidence="4 5" key="1">
    <citation type="journal article" date="2020" name="Fungal Divers.">
        <title>Resolving the Mortierellaceae phylogeny through synthesis of multi-gene phylogenetics and phylogenomics.</title>
        <authorList>
            <person name="Vandepol N."/>
            <person name="Liber J."/>
            <person name="Desiro A."/>
            <person name="Na H."/>
            <person name="Kennedy M."/>
            <person name="Barry K."/>
            <person name="Grigoriev I.V."/>
            <person name="Miller A.N."/>
            <person name="O'Donnell K."/>
            <person name="Stajich J.E."/>
            <person name="Bonito G."/>
        </authorList>
    </citation>
    <scope>NUCLEOTIDE SEQUENCE [LARGE SCALE GENOMIC DNA]</scope>
    <source>
        <strain evidence="4 5">AD045</strain>
    </source>
</reference>
<dbReference type="InterPro" id="IPR007219">
    <property type="entry name" value="XnlR_reg_dom"/>
</dbReference>
<gene>
    <name evidence="4" type="ORF">BGZ96_002738</name>
</gene>
<dbReference type="CDD" id="cd12148">
    <property type="entry name" value="fungal_TF_MHR"/>
    <property type="match status" value="1"/>
</dbReference>
<feature type="compositionally biased region" description="Polar residues" evidence="2">
    <location>
        <begin position="883"/>
        <end position="904"/>
    </location>
</feature>
<dbReference type="Pfam" id="PF04082">
    <property type="entry name" value="Fungal_trans"/>
    <property type="match status" value="1"/>
</dbReference>
<dbReference type="Proteomes" id="UP001194696">
    <property type="component" value="Unassembled WGS sequence"/>
</dbReference>